<evidence type="ECO:0000313" key="2">
    <source>
        <dbReference type="EMBL" id="BCZ19453.1"/>
    </source>
</evidence>
<keyword evidence="1" id="KW-0812">Transmembrane</keyword>
<gene>
    <name evidence="2" type="ORF">NHP190012_10950</name>
</gene>
<keyword evidence="1" id="KW-0472">Membrane</keyword>
<reference evidence="2 3" key="1">
    <citation type="submission" date="2021-07" db="EMBL/GenBank/DDBJ databases">
        <title>Novel Helicobacter sp. Isolated from a cat.</title>
        <authorList>
            <person name="Rimbara E."/>
            <person name="Suzuki M."/>
        </authorList>
    </citation>
    <scope>NUCLEOTIDE SEQUENCE [LARGE SCALE GENOMIC DNA]</scope>
    <source>
        <strain evidence="3">NHP19-012</strain>
    </source>
</reference>
<accession>A0ABM7SMR2</accession>
<dbReference type="Proteomes" id="UP000826146">
    <property type="component" value="Chromosome"/>
</dbReference>
<feature type="transmembrane region" description="Helical" evidence="1">
    <location>
        <begin position="27"/>
        <end position="46"/>
    </location>
</feature>
<name>A0ABM7SMR2_9HELI</name>
<evidence type="ECO:0000313" key="3">
    <source>
        <dbReference type="Proteomes" id="UP000826146"/>
    </source>
</evidence>
<evidence type="ECO:0000256" key="1">
    <source>
        <dbReference type="SAM" id="Phobius"/>
    </source>
</evidence>
<keyword evidence="3" id="KW-1185">Reference proteome</keyword>
<proteinExistence type="predicted"/>
<protein>
    <submittedName>
        <fullName evidence="2">Uncharacterized protein</fullName>
    </submittedName>
</protein>
<keyword evidence="1" id="KW-1133">Transmembrane helix</keyword>
<organism evidence="2 3">
    <name type="scientific">Helicobacter gastrofelis</name>
    <dbReference type="NCBI Taxonomy" id="2849642"/>
    <lineage>
        <taxon>Bacteria</taxon>
        <taxon>Pseudomonadati</taxon>
        <taxon>Campylobacterota</taxon>
        <taxon>Epsilonproteobacteria</taxon>
        <taxon>Campylobacterales</taxon>
        <taxon>Helicobacteraceae</taxon>
        <taxon>Helicobacter</taxon>
    </lineage>
</organism>
<dbReference type="EMBL" id="AP024819">
    <property type="protein sequence ID" value="BCZ19453.1"/>
    <property type="molecule type" value="Genomic_DNA"/>
</dbReference>
<sequence>MDWGSTPHSSTMYIWHLEGLKKMDLRLRAFLAPLLFCLGFIPLWGIDIQALVQEQVKSAGLADQLVSVTNQMLEGAIDTGKNYQQVKQLDKLYQETKNLKAILNPNKGASKPTGLGAVFKKAIEPPVDLDKALNLTNALQKEVKNANQDGLDYSKILSVLNQLENSLQTALDLKSQWLDTRKAN</sequence>